<gene>
    <name evidence="1" type="ORF">MGWOODY_Tha926</name>
</gene>
<organism evidence="1">
    <name type="scientific">hydrothermal vent metagenome</name>
    <dbReference type="NCBI Taxonomy" id="652676"/>
    <lineage>
        <taxon>unclassified sequences</taxon>
        <taxon>metagenomes</taxon>
        <taxon>ecological metagenomes</taxon>
    </lineage>
</organism>
<accession>A0A160T877</accession>
<reference evidence="1" key="1">
    <citation type="submission" date="2015-10" db="EMBL/GenBank/DDBJ databases">
        <authorList>
            <person name="Gilbert D.G."/>
        </authorList>
    </citation>
    <scope>NUCLEOTIDE SEQUENCE</scope>
</reference>
<proteinExistence type="predicted"/>
<evidence type="ECO:0000313" key="1">
    <source>
        <dbReference type="EMBL" id="CUS40235.1"/>
    </source>
</evidence>
<protein>
    <submittedName>
        <fullName evidence="1">Uncharacterized protein</fullName>
    </submittedName>
</protein>
<sequence>MLKLLSNFPVVDDSPHASSCILFAHGDSVSPHYFVYEVARDFLSAPRTFVVVEILSDLSPWMSQREDVDDVGVFLVSDSDIQLDADEEHLLFCTKLHQVEIISRKATIVDRVYGFSEATKALIQVLSKDNR</sequence>
<name>A0A160T877_9ZZZZ</name>
<dbReference type="EMBL" id="CZQC01000005">
    <property type="protein sequence ID" value="CUS40235.1"/>
    <property type="molecule type" value="Genomic_DNA"/>
</dbReference>
<dbReference type="AlphaFoldDB" id="A0A160T877"/>